<keyword evidence="7" id="KW-1185">Reference proteome</keyword>
<keyword evidence="2" id="KW-0813">Transport</keyword>
<reference evidence="6 7" key="1">
    <citation type="submission" date="2023-10" db="EMBL/GenBank/DDBJ databases">
        <title>A novel Glycoside Hydrolase 43-Like Enzyme from Clostrdium boliviensis is an Endo-xylanase, and a Candidate for Xylooligosaccharides Production from Different Xylan Substrates.</title>
        <authorList>
            <person name="Alvarez M.T."/>
            <person name="Rocabado-Villegas L.R."/>
            <person name="Salas-Veizaga D.M."/>
            <person name="Linares-Pasten J.A."/>
            <person name="Gudmundsdottir E.E."/>
            <person name="Hreggvidsson G.O."/>
            <person name="Adlercreutz P."/>
            <person name="Nordberg Karlsson E."/>
        </authorList>
    </citation>
    <scope>NUCLEOTIDE SEQUENCE [LARGE SCALE GENOMIC DNA]</scope>
    <source>
        <strain evidence="6 7">E-1</strain>
    </source>
</reference>
<dbReference type="GO" id="GO:0005524">
    <property type="term" value="F:ATP binding"/>
    <property type="evidence" value="ECO:0007669"/>
    <property type="project" value="UniProtKB-KW"/>
</dbReference>
<name>A0ABU4GMW1_9CLOT</name>
<dbReference type="InterPro" id="IPR003439">
    <property type="entry name" value="ABC_transporter-like_ATP-bd"/>
</dbReference>
<dbReference type="RefSeq" id="WP_318065144.1">
    <property type="nucleotide sequence ID" value="NZ_JAWONS010000240.1"/>
</dbReference>
<dbReference type="InterPro" id="IPR027417">
    <property type="entry name" value="P-loop_NTPase"/>
</dbReference>
<sequence length="243" mass="27528">MDFVIKTEKLTKSYGSLTVLDQFDLSVRRGEIWGLLGTNGAGKSTAVECIIGTRKADYGTTEILGMDPQKDRKKVFQKVGVQFQENSYQDKIRVSELCETTACLYNNPMDSKLLLHQFGLSDKLNSMVNELSGGQKQRLFLVLALIPRPEVIFLDELTTGLDVRARRDVWNRILDLKENGLTVVLTSHFMDEVEMLCDKIMILKNGKTVFRGTVPEAISESHCPQLEEAYFYFTEGRSRNESV</sequence>
<evidence type="ECO:0000256" key="2">
    <source>
        <dbReference type="ARBA" id="ARBA00022448"/>
    </source>
</evidence>
<gene>
    <name evidence="6" type="ORF">RZO55_15330</name>
</gene>
<dbReference type="InterPro" id="IPR003593">
    <property type="entry name" value="AAA+_ATPase"/>
</dbReference>
<keyword evidence="4 6" id="KW-0067">ATP-binding</keyword>
<feature type="domain" description="ABC transporter" evidence="5">
    <location>
        <begin position="5"/>
        <end position="230"/>
    </location>
</feature>
<dbReference type="Gene3D" id="3.40.50.300">
    <property type="entry name" value="P-loop containing nucleotide triphosphate hydrolases"/>
    <property type="match status" value="1"/>
</dbReference>
<dbReference type="SUPFAM" id="SSF52540">
    <property type="entry name" value="P-loop containing nucleoside triphosphate hydrolases"/>
    <property type="match status" value="1"/>
</dbReference>
<evidence type="ECO:0000256" key="3">
    <source>
        <dbReference type="ARBA" id="ARBA00022741"/>
    </source>
</evidence>
<dbReference type="PANTHER" id="PTHR42711:SF5">
    <property type="entry name" value="ABC TRANSPORTER ATP-BINDING PROTEIN NATA"/>
    <property type="match status" value="1"/>
</dbReference>
<organism evidence="6 7">
    <name type="scientific">Clostridium boliviensis</name>
    <dbReference type="NCBI Taxonomy" id="318465"/>
    <lineage>
        <taxon>Bacteria</taxon>
        <taxon>Bacillati</taxon>
        <taxon>Bacillota</taxon>
        <taxon>Clostridia</taxon>
        <taxon>Eubacteriales</taxon>
        <taxon>Clostridiaceae</taxon>
        <taxon>Clostridium</taxon>
    </lineage>
</organism>
<evidence type="ECO:0000256" key="1">
    <source>
        <dbReference type="ARBA" id="ARBA00005417"/>
    </source>
</evidence>
<dbReference type="SMART" id="SM00382">
    <property type="entry name" value="AAA"/>
    <property type="match status" value="1"/>
</dbReference>
<dbReference type="Pfam" id="PF00005">
    <property type="entry name" value="ABC_tran"/>
    <property type="match status" value="1"/>
</dbReference>
<dbReference type="InterPro" id="IPR017871">
    <property type="entry name" value="ABC_transporter-like_CS"/>
</dbReference>
<comment type="caution">
    <text evidence="6">The sequence shown here is derived from an EMBL/GenBank/DDBJ whole genome shotgun (WGS) entry which is preliminary data.</text>
</comment>
<dbReference type="Proteomes" id="UP001276854">
    <property type="component" value="Unassembled WGS sequence"/>
</dbReference>
<dbReference type="InterPro" id="IPR050763">
    <property type="entry name" value="ABC_transporter_ATP-binding"/>
</dbReference>
<accession>A0ABU4GMW1</accession>
<evidence type="ECO:0000259" key="5">
    <source>
        <dbReference type="PROSITE" id="PS50893"/>
    </source>
</evidence>
<dbReference type="PROSITE" id="PS00211">
    <property type="entry name" value="ABC_TRANSPORTER_1"/>
    <property type="match status" value="1"/>
</dbReference>
<dbReference type="PROSITE" id="PS50893">
    <property type="entry name" value="ABC_TRANSPORTER_2"/>
    <property type="match status" value="1"/>
</dbReference>
<evidence type="ECO:0000313" key="7">
    <source>
        <dbReference type="Proteomes" id="UP001276854"/>
    </source>
</evidence>
<evidence type="ECO:0000256" key="4">
    <source>
        <dbReference type="ARBA" id="ARBA00022840"/>
    </source>
</evidence>
<dbReference type="PANTHER" id="PTHR42711">
    <property type="entry name" value="ABC TRANSPORTER ATP-BINDING PROTEIN"/>
    <property type="match status" value="1"/>
</dbReference>
<dbReference type="EMBL" id="JAWONS010000240">
    <property type="protein sequence ID" value="MDW2798946.1"/>
    <property type="molecule type" value="Genomic_DNA"/>
</dbReference>
<comment type="similarity">
    <text evidence="1">Belongs to the ABC transporter superfamily.</text>
</comment>
<protein>
    <submittedName>
        <fullName evidence="6">ABC transporter ATP-binding protein</fullName>
    </submittedName>
</protein>
<proteinExistence type="inferred from homology"/>
<dbReference type="CDD" id="cd03230">
    <property type="entry name" value="ABC_DR_subfamily_A"/>
    <property type="match status" value="1"/>
</dbReference>
<keyword evidence="3" id="KW-0547">Nucleotide-binding</keyword>
<evidence type="ECO:0000313" key="6">
    <source>
        <dbReference type="EMBL" id="MDW2798946.1"/>
    </source>
</evidence>